<feature type="domain" description="DNA helicase Pif1-like DEAD-box helicase" evidence="2">
    <location>
        <begin position="170"/>
        <end position="283"/>
    </location>
</feature>
<keyword evidence="1" id="KW-0234">DNA repair</keyword>
<dbReference type="PANTHER" id="PTHR10492">
    <property type="match status" value="1"/>
</dbReference>
<name>A0AA38WCB7_9ASTR</name>
<dbReference type="GO" id="GO:0005524">
    <property type="term" value="F:ATP binding"/>
    <property type="evidence" value="ECO:0007669"/>
    <property type="project" value="UniProtKB-KW"/>
</dbReference>
<proteinExistence type="inferred from homology"/>
<evidence type="ECO:0000256" key="1">
    <source>
        <dbReference type="RuleBase" id="RU363044"/>
    </source>
</evidence>
<comment type="similarity">
    <text evidence="1">Belongs to the helicase family.</text>
</comment>
<keyword evidence="1" id="KW-0233">DNA recombination</keyword>
<dbReference type="EC" id="5.6.2.3" evidence="1"/>
<keyword evidence="1" id="KW-0067">ATP-binding</keyword>
<dbReference type="InterPro" id="IPR027417">
    <property type="entry name" value="P-loop_NTPase"/>
</dbReference>
<dbReference type="Pfam" id="PF05970">
    <property type="entry name" value="PIF1"/>
    <property type="match status" value="1"/>
</dbReference>
<dbReference type="Gene3D" id="3.40.50.300">
    <property type="entry name" value="P-loop containing nucleotide triphosphate hydrolases"/>
    <property type="match status" value="1"/>
</dbReference>
<dbReference type="GO" id="GO:0043139">
    <property type="term" value="F:5'-3' DNA helicase activity"/>
    <property type="evidence" value="ECO:0007669"/>
    <property type="project" value="UniProtKB-EC"/>
</dbReference>
<dbReference type="GO" id="GO:0006310">
    <property type="term" value="P:DNA recombination"/>
    <property type="evidence" value="ECO:0007669"/>
    <property type="project" value="UniProtKB-KW"/>
</dbReference>
<accession>A0AA38WCB7</accession>
<evidence type="ECO:0000259" key="2">
    <source>
        <dbReference type="Pfam" id="PF05970"/>
    </source>
</evidence>
<keyword evidence="1" id="KW-0227">DNA damage</keyword>
<protein>
    <recommendedName>
        <fullName evidence="1">ATP-dependent DNA helicase</fullName>
        <ecNumber evidence="1">5.6.2.3</ecNumber>
    </recommendedName>
</protein>
<comment type="cofactor">
    <cofactor evidence="1">
        <name>Mg(2+)</name>
        <dbReference type="ChEBI" id="CHEBI:18420"/>
    </cofactor>
</comment>
<reference evidence="3" key="1">
    <citation type="submission" date="2023-03" db="EMBL/GenBank/DDBJ databases">
        <title>Chromosome-scale reference genome and RAD-based genetic map of yellow starthistle (Centaurea solstitialis) reveal putative structural variation and QTLs associated with invader traits.</title>
        <authorList>
            <person name="Reatini B."/>
            <person name="Cang F.A."/>
            <person name="Jiang Q."/>
            <person name="Mckibben M.T.W."/>
            <person name="Barker M.S."/>
            <person name="Rieseberg L.H."/>
            <person name="Dlugosch K.M."/>
        </authorList>
    </citation>
    <scope>NUCLEOTIDE SEQUENCE</scope>
    <source>
        <strain evidence="3">CAN-66</strain>
        <tissue evidence="3">Leaf</tissue>
    </source>
</reference>
<dbReference type="AlphaFoldDB" id="A0AA38WCB7"/>
<dbReference type="GO" id="GO:0016787">
    <property type="term" value="F:hydrolase activity"/>
    <property type="evidence" value="ECO:0007669"/>
    <property type="project" value="UniProtKB-KW"/>
</dbReference>
<keyword evidence="1" id="KW-0547">Nucleotide-binding</keyword>
<keyword evidence="1" id="KW-0378">Hydrolase</keyword>
<dbReference type="InterPro" id="IPR010285">
    <property type="entry name" value="DNA_helicase_pif1-like_DEAD"/>
</dbReference>
<dbReference type="Proteomes" id="UP001172457">
    <property type="component" value="Chromosome 5"/>
</dbReference>
<sequence>MLLNVVWGPLSFKDIRTVDGVEHSTYMSACKALSLLGDDAEWSESIRDACQWQFGNQVHELCVTILLFCMVNDHAKFFSDCFSYLSEDVVYNQYRLLQNEDVLSAKLQLIELEKVFLNRNNRSLADFPNLPQVNHLVMTIGRNRLIAGERAYNVHEERTRFNDLHSLLKTGIASLLFPGGRTTHSRFRIPIAIDEYSCCSIDVGSDLTELINSSELIIWDEAPLQHRYASKPLIEDYEMCVIVTSPSLNNNGKVVVLGGDFRQILPVIPSASHSEIVASVINKPSTK</sequence>
<dbReference type="PANTHER" id="PTHR10492:SF90">
    <property type="entry name" value="ATP-DEPENDENT DNA HELICASE"/>
    <property type="match status" value="1"/>
</dbReference>
<keyword evidence="4" id="KW-1185">Reference proteome</keyword>
<keyword evidence="1" id="KW-0347">Helicase</keyword>
<organism evidence="3 4">
    <name type="scientific">Centaurea solstitialis</name>
    <name type="common">yellow star-thistle</name>
    <dbReference type="NCBI Taxonomy" id="347529"/>
    <lineage>
        <taxon>Eukaryota</taxon>
        <taxon>Viridiplantae</taxon>
        <taxon>Streptophyta</taxon>
        <taxon>Embryophyta</taxon>
        <taxon>Tracheophyta</taxon>
        <taxon>Spermatophyta</taxon>
        <taxon>Magnoliopsida</taxon>
        <taxon>eudicotyledons</taxon>
        <taxon>Gunneridae</taxon>
        <taxon>Pentapetalae</taxon>
        <taxon>asterids</taxon>
        <taxon>campanulids</taxon>
        <taxon>Asterales</taxon>
        <taxon>Asteraceae</taxon>
        <taxon>Carduoideae</taxon>
        <taxon>Cardueae</taxon>
        <taxon>Centaureinae</taxon>
        <taxon>Centaurea</taxon>
    </lineage>
</organism>
<gene>
    <name evidence="3" type="ORF">OSB04_019373</name>
</gene>
<evidence type="ECO:0000313" key="4">
    <source>
        <dbReference type="Proteomes" id="UP001172457"/>
    </source>
</evidence>
<comment type="catalytic activity">
    <reaction evidence="1">
        <text>ATP + H2O = ADP + phosphate + H(+)</text>
        <dbReference type="Rhea" id="RHEA:13065"/>
        <dbReference type="ChEBI" id="CHEBI:15377"/>
        <dbReference type="ChEBI" id="CHEBI:15378"/>
        <dbReference type="ChEBI" id="CHEBI:30616"/>
        <dbReference type="ChEBI" id="CHEBI:43474"/>
        <dbReference type="ChEBI" id="CHEBI:456216"/>
        <dbReference type="EC" id="5.6.2.3"/>
    </reaction>
</comment>
<dbReference type="GO" id="GO:0006281">
    <property type="term" value="P:DNA repair"/>
    <property type="evidence" value="ECO:0007669"/>
    <property type="project" value="UniProtKB-KW"/>
</dbReference>
<comment type="caution">
    <text evidence="3">The sequence shown here is derived from an EMBL/GenBank/DDBJ whole genome shotgun (WGS) entry which is preliminary data.</text>
</comment>
<dbReference type="EMBL" id="JARYMX010000005">
    <property type="protein sequence ID" value="KAJ9546830.1"/>
    <property type="molecule type" value="Genomic_DNA"/>
</dbReference>
<evidence type="ECO:0000313" key="3">
    <source>
        <dbReference type="EMBL" id="KAJ9546830.1"/>
    </source>
</evidence>
<dbReference type="GO" id="GO:0000723">
    <property type="term" value="P:telomere maintenance"/>
    <property type="evidence" value="ECO:0007669"/>
    <property type="project" value="InterPro"/>
</dbReference>